<evidence type="ECO:0000256" key="1">
    <source>
        <dbReference type="ARBA" id="ARBA00008769"/>
    </source>
</evidence>
<feature type="signal peptide" evidence="2">
    <location>
        <begin position="1"/>
        <end position="25"/>
    </location>
</feature>
<dbReference type="Gene3D" id="2.40.160.180">
    <property type="entry name" value="Carbohydrate-selective porin OprB"/>
    <property type="match status" value="1"/>
</dbReference>
<sequence length="442" mass="49524">MNSNKLLIKLSCLVVSICTAQSSFANEPWSQDRQWLLGDWNGQRQQLEQEGYKFTASIMSQGATNLDGGYNDTNTLKNAAQLALGANFDLEKIAGWKDTTANIVITKRDGNALTLEQIKDPRSSALGNSQEIYGRGKIWRLTQAWVKKGFADNTVQFKIGRMGMSDDFNSSQCEFQNLLLCGGQLGKSIGSIWYNWPVGIWGTNIKYQFSPEWTLGVGVYEVNPDNVKTEKDSDGFNLDMDNVKGATIPVELAWRPKLTIFNGLPGEYKVGVLYSTAEANDIATTDKVHDGKHSFWLNTQQQLTQKGDDGKRGLYASFNVVVNDKATTTVQSTQQLALWYKGAFDSRPNDSIGFGIANYLVNDRYKDRQIATNTSRGYDEYDAFATDYVPVQRDELNVELNYSYQWSTAVMLRPNLQYIHQPAGVKEVDDAWVAGLSMRVNF</sequence>
<dbReference type="RefSeq" id="WP_061519323.1">
    <property type="nucleotide sequence ID" value="NZ_JRUE01000210.1"/>
</dbReference>
<dbReference type="PANTHER" id="PTHR37944:SF1">
    <property type="entry name" value="PORIN B"/>
    <property type="match status" value="1"/>
</dbReference>
<evidence type="ECO:0000313" key="4">
    <source>
        <dbReference type="Proteomes" id="UP000075680"/>
    </source>
</evidence>
<organism evidence="3 4">
    <name type="scientific">Acinetobacter venetianus</name>
    <dbReference type="NCBI Taxonomy" id="52133"/>
    <lineage>
        <taxon>Bacteria</taxon>
        <taxon>Pseudomonadati</taxon>
        <taxon>Pseudomonadota</taxon>
        <taxon>Gammaproteobacteria</taxon>
        <taxon>Moraxellales</taxon>
        <taxon>Moraxellaceae</taxon>
        <taxon>Acinetobacter</taxon>
    </lineage>
</organism>
<feature type="chain" id="PRO_5007358534" evidence="2">
    <location>
        <begin position="26"/>
        <end position="442"/>
    </location>
</feature>
<protein>
    <submittedName>
        <fullName evidence="3">Porin B</fullName>
    </submittedName>
</protein>
<dbReference type="GO" id="GO:0016020">
    <property type="term" value="C:membrane"/>
    <property type="evidence" value="ECO:0007669"/>
    <property type="project" value="InterPro"/>
</dbReference>
<dbReference type="AlphaFoldDB" id="A0A150HLQ8"/>
<keyword evidence="2" id="KW-0732">Signal</keyword>
<dbReference type="InterPro" id="IPR007049">
    <property type="entry name" value="Carb-sel_porin_OprB"/>
</dbReference>
<name>A0A150HLQ8_9GAMM</name>
<comment type="similarity">
    <text evidence="1 2">Belongs to the OprB family.</text>
</comment>
<evidence type="ECO:0000313" key="3">
    <source>
        <dbReference type="EMBL" id="KXZ66344.1"/>
    </source>
</evidence>
<comment type="caution">
    <text evidence="3">The sequence shown here is derived from an EMBL/GenBank/DDBJ whole genome shotgun (WGS) entry which is preliminary data.</text>
</comment>
<proteinExistence type="inferred from homology"/>
<dbReference type="PANTHER" id="PTHR37944">
    <property type="entry name" value="PORIN B"/>
    <property type="match status" value="1"/>
</dbReference>
<dbReference type="Pfam" id="PF04966">
    <property type="entry name" value="OprB"/>
    <property type="match status" value="1"/>
</dbReference>
<dbReference type="InterPro" id="IPR052932">
    <property type="entry name" value="OprB_Porin"/>
</dbReference>
<accession>A0A150HLQ8</accession>
<dbReference type="PATRIC" id="fig|52133.18.peg.2697"/>
<dbReference type="GO" id="GO:0015288">
    <property type="term" value="F:porin activity"/>
    <property type="evidence" value="ECO:0007669"/>
    <property type="project" value="InterPro"/>
</dbReference>
<evidence type="ECO:0000256" key="2">
    <source>
        <dbReference type="RuleBase" id="RU363072"/>
    </source>
</evidence>
<reference evidence="3 4" key="1">
    <citation type="journal article" date="2016" name="Sci. Rep.">
        <title>Genomic and phenotypic characterization of the species Acinetobacter venetianus.</title>
        <authorList>
            <person name="Fondi M."/>
            <person name="Maida I."/>
            <person name="Perrin E."/>
            <person name="Orlandini V."/>
            <person name="La Torre L."/>
            <person name="Bosi E."/>
            <person name="Negroni A."/>
            <person name="Zanaroli G."/>
            <person name="Fava F."/>
            <person name="Decorosi F."/>
            <person name="Giovannetti L."/>
            <person name="Viti C."/>
            <person name="Vaneechoutte M."/>
            <person name="Dijkshoorn L."/>
            <person name="Fani R."/>
        </authorList>
    </citation>
    <scope>NUCLEOTIDE SEQUENCE [LARGE SCALE GENOMIC DNA]</scope>
    <source>
        <strain evidence="3 4">LUH5627</strain>
    </source>
</reference>
<dbReference type="GO" id="GO:0008643">
    <property type="term" value="P:carbohydrate transport"/>
    <property type="evidence" value="ECO:0007669"/>
    <property type="project" value="InterPro"/>
</dbReference>
<dbReference type="Proteomes" id="UP000075680">
    <property type="component" value="Unassembled WGS sequence"/>
</dbReference>
<dbReference type="InterPro" id="IPR038673">
    <property type="entry name" value="OprB_sf"/>
</dbReference>
<dbReference type="EMBL" id="JRUE01000210">
    <property type="protein sequence ID" value="KXZ66344.1"/>
    <property type="molecule type" value="Genomic_DNA"/>
</dbReference>
<gene>
    <name evidence="3" type="primary">oprB_1</name>
    <name evidence="3" type="ORF">AVENLUH5627_02628</name>
</gene>